<accession>A0A0F9T9S4</accession>
<comment type="caution">
    <text evidence="1">The sequence shown here is derived from an EMBL/GenBank/DDBJ whole genome shotgun (WGS) entry which is preliminary data.</text>
</comment>
<sequence>MNWLDEEVEFYDFIWTDGVDACSECITDELFEDFQKGGDKFEKMKSVILKKFPTKEDAIKAFLESHQVSSN</sequence>
<gene>
    <name evidence="1" type="ORF">LCGC14_0376370</name>
</gene>
<dbReference type="EMBL" id="LAZR01000302">
    <property type="protein sequence ID" value="KKN75929.1"/>
    <property type="molecule type" value="Genomic_DNA"/>
</dbReference>
<dbReference type="AlphaFoldDB" id="A0A0F9T9S4"/>
<organism evidence="1">
    <name type="scientific">marine sediment metagenome</name>
    <dbReference type="NCBI Taxonomy" id="412755"/>
    <lineage>
        <taxon>unclassified sequences</taxon>
        <taxon>metagenomes</taxon>
        <taxon>ecological metagenomes</taxon>
    </lineage>
</organism>
<proteinExistence type="predicted"/>
<protein>
    <submittedName>
        <fullName evidence="1">Uncharacterized protein</fullName>
    </submittedName>
</protein>
<name>A0A0F9T9S4_9ZZZZ</name>
<evidence type="ECO:0000313" key="1">
    <source>
        <dbReference type="EMBL" id="KKN75929.1"/>
    </source>
</evidence>
<reference evidence="1" key="1">
    <citation type="journal article" date="2015" name="Nature">
        <title>Complex archaea that bridge the gap between prokaryotes and eukaryotes.</title>
        <authorList>
            <person name="Spang A."/>
            <person name="Saw J.H."/>
            <person name="Jorgensen S.L."/>
            <person name="Zaremba-Niedzwiedzka K."/>
            <person name="Martijn J."/>
            <person name="Lind A.E."/>
            <person name="van Eijk R."/>
            <person name="Schleper C."/>
            <person name="Guy L."/>
            <person name="Ettema T.J."/>
        </authorList>
    </citation>
    <scope>NUCLEOTIDE SEQUENCE</scope>
</reference>